<dbReference type="OrthoDB" id="705695at2"/>
<feature type="domain" description="Bacterial bifunctional deaminase-reductase C-terminal" evidence="1">
    <location>
        <begin position="87"/>
        <end position="150"/>
    </location>
</feature>
<dbReference type="GO" id="GO:0009231">
    <property type="term" value="P:riboflavin biosynthetic process"/>
    <property type="evidence" value="ECO:0007669"/>
    <property type="project" value="InterPro"/>
</dbReference>
<organism evidence="2 3">
    <name type="scientific">Epilithonimonas hungarica</name>
    <dbReference type="NCBI Taxonomy" id="454006"/>
    <lineage>
        <taxon>Bacteria</taxon>
        <taxon>Pseudomonadati</taxon>
        <taxon>Bacteroidota</taxon>
        <taxon>Flavobacteriia</taxon>
        <taxon>Flavobacteriales</taxon>
        <taxon>Weeksellaceae</taxon>
        <taxon>Chryseobacterium group</taxon>
        <taxon>Epilithonimonas</taxon>
    </lineage>
</organism>
<reference evidence="3" key="1">
    <citation type="submission" date="2016-10" db="EMBL/GenBank/DDBJ databases">
        <authorList>
            <person name="Varghese N."/>
            <person name="Submissions S."/>
        </authorList>
    </citation>
    <scope>NUCLEOTIDE SEQUENCE [LARGE SCALE GENOMIC DNA]</scope>
    <source>
        <strain evidence="3">DSM 19684</strain>
    </source>
</reference>
<dbReference type="Gene3D" id="3.40.430.10">
    <property type="entry name" value="Dihydrofolate Reductase, subunit A"/>
    <property type="match status" value="1"/>
</dbReference>
<dbReference type="STRING" id="454006.SAMN05421825_2473"/>
<dbReference type="AlphaFoldDB" id="A0A1G7QV50"/>
<dbReference type="Pfam" id="PF01872">
    <property type="entry name" value="RibD_C"/>
    <property type="match status" value="1"/>
</dbReference>
<dbReference type="Proteomes" id="UP000199203">
    <property type="component" value="Unassembled WGS sequence"/>
</dbReference>
<dbReference type="EMBL" id="FNBH01000003">
    <property type="protein sequence ID" value="SDG02392.1"/>
    <property type="molecule type" value="Genomic_DNA"/>
</dbReference>
<dbReference type="RefSeq" id="WP_089873760.1">
    <property type="nucleotide sequence ID" value="NZ_FNBH01000003.1"/>
</dbReference>
<dbReference type="GO" id="GO:0008703">
    <property type="term" value="F:5-amino-6-(5-phosphoribosylamino)uracil reductase activity"/>
    <property type="evidence" value="ECO:0007669"/>
    <property type="project" value="InterPro"/>
</dbReference>
<proteinExistence type="predicted"/>
<evidence type="ECO:0000313" key="2">
    <source>
        <dbReference type="EMBL" id="SDG02392.1"/>
    </source>
</evidence>
<dbReference type="InterPro" id="IPR002734">
    <property type="entry name" value="RibDG_C"/>
</dbReference>
<keyword evidence="3" id="KW-1185">Reference proteome</keyword>
<accession>A0A1G7QV50</accession>
<dbReference type="InterPro" id="IPR024072">
    <property type="entry name" value="DHFR-like_dom_sf"/>
</dbReference>
<gene>
    <name evidence="2" type="ORF">SAMN05421825_2473</name>
</gene>
<sequence length="174" mass="19236">MKVTVIANISANGRILIADNPHHQLPPETMEFYVQFVRQVGNVVIGLKTFENFLKFPKEVKELFNGVEIIILSDKPYTVDGYKTVSSSEEAIEYMYGKGMQEIAIGGGAGTFNAFIDKDLVTDIYFNINPIITGAGAILGNNSELNAKFKHKAQKLKNGFVQLHLAKEGIKTNL</sequence>
<evidence type="ECO:0000259" key="1">
    <source>
        <dbReference type="Pfam" id="PF01872"/>
    </source>
</evidence>
<evidence type="ECO:0000313" key="3">
    <source>
        <dbReference type="Proteomes" id="UP000199203"/>
    </source>
</evidence>
<name>A0A1G7QV50_9FLAO</name>
<dbReference type="SUPFAM" id="SSF53597">
    <property type="entry name" value="Dihydrofolate reductase-like"/>
    <property type="match status" value="1"/>
</dbReference>
<protein>
    <submittedName>
        <fullName evidence="2">Dihydrofolate reductase</fullName>
    </submittedName>
</protein>